<accession>A0A319ATI6</accession>
<keyword evidence="2" id="KW-1185">Reference proteome</keyword>
<gene>
    <name evidence="1" type="ORF">BO88DRAFT_476042</name>
</gene>
<dbReference type="Pfam" id="PF00023">
    <property type="entry name" value="Ank"/>
    <property type="match status" value="1"/>
</dbReference>
<dbReference type="SUPFAM" id="SSF53167">
    <property type="entry name" value="Purine and uridine phosphorylases"/>
    <property type="match status" value="1"/>
</dbReference>
<dbReference type="GeneID" id="37216503"/>
<proteinExistence type="predicted"/>
<dbReference type="Proteomes" id="UP000248405">
    <property type="component" value="Unassembled WGS sequence"/>
</dbReference>
<dbReference type="InterPro" id="IPR053137">
    <property type="entry name" value="NLR-like"/>
</dbReference>
<dbReference type="InterPro" id="IPR002110">
    <property type="entry name" value="Ankyrin_rpt"/>
</dbReference>
<dbReference type="PANTHER" id="PTHR46082">
    <property type="entry name" value="ATP/GTP-BINDING PROTEIN-RELATED"/>
    <property type="match status" value="1"/>
</dbReference>
<dbReference type="OrthoDB" id="1577640at2759"/>
<dbReference type="GO" id="GO:0003824">
    <property type="term" value="F:catalytic activity"/>
    <property type="evidence" value="ECO:0007669"/>
    <property type="project" value="InterPro"/>
</dbReference>
<sequence length="557" mass="62939">MPLRFDPSVYTVGWVCAIKDEVTASRAFLDEEHEQPRRRQNDNNVYIVGRMGEHKVVIAFPGAGSYGADAIAHTVANMVRTFRNIRFGLMVGIGGAAPSAPDPKDPLNDIRLGDVVVSEPKGNYTSHDNEGGVLQYDKGRYKDNGFEIRSHMNKPPKLLLAAMKLLQSYHDIGRGKMTAFIDDIRHKSSQLLSWGFRFPGRELDRLYKPDLPHSEGKDYRDYGHEGLEKRLDRETDEPVVHYGIIGSANATMRSVVYRNYLRDAWGVCCFETEAAGLMNDLPCVVIRGIANYSDGHKYDNWQRYAAVTAAAYAKDLLRVVPAEEPSSSEDFSWELREVEKRVAKLDDMLNDFPYDIDKTFIFEEIHPGTGQCLLNSDKFQSWYQAKGQMMQGLQTLYGRHSTRGTQPSTREMVELLCSMSSDRQRTDGIPIGAFSDSGCYWPKYTRNFTFRPELDKIFRERDGCSSMEIRATDEDVRSYIQGNITSLPSFVTQDQAMMDRILEDIPRAASGIAQLDIQDDWGRTALMCAAQSCYDEMVIILLKSGADWRNNPGVAAL</sequence>
<evidence type="ECO:0000313" key="1">
    <source>
        <dbReference type="EMBL" id="PYH63636.1"/>
    </source>
</evidence>
<protein>
    <submittedName>
        <fullName evidence="1">Purine and uridine phosphorylase</fullName>
    </submittedName>
</protein>
<dbReference type="GO" id="GO:0009116">
    <property type="term" value="P:nucleoside metabolic process"/>
    <property type="evidence" value="ECO:0007669"/>
    <property type="project" value="InterPro"/>
</dbReference>
<reference evidence="1" key="1">
    <citation type="submission" date="2016-12" db="EMBL/GenBank/DDBJ databases">
        <title>The genomes of Aspergillus section Nigri reveals drivers in fungal speciation.</title>
        <authorList>
            <consortium name="DOE Joint Genome Institute"/>
            <person name="Vesth T.C."/>
            <person name="Nybo J."/>
            <person name="Theobald S."/>
            <person name="Brandl J."/>
            <person name="Frisvad J.C."/>
            <person name="Nielsen K.F."/>
            <person name="Lyhne E.K."/>
            <person name="Kogle M.E."/>
            <person name="Kuo A."/>
            <person name="Riley R."/>
            <person name="Clum A."/>
            <person name="Nolan M."/>
            <person name="Lipzen A."/>
            <person name="Salamov A."/>
            <person name="Henrissat B."/>
            <person name="Wiebenga A."/>
            <person name="De Vries R.P."/>
            <person name="Grigoriev I.V."/>
            <person name="Mortensen U.H."/>
            <person name="Andersen M.R."/>
            <person name="Baker S.E."/>
        </authorList>
    </citation>
    <scope>NUCLEOTIDE SEQUENCE [LARGE SCALE GENOMIC DNA]</scope>
    <source>
        <strain evidence="1">CBS 113365</strain>
    </source>
</reference>
<dbReference type="RefSeq" id="XP_025557430.1">
    <property type="nucleotide sequence ID" value="XM_025711911.1"/>
</dbReference>
<dbReference type="InterPro" id="IPR036770">
    <property type="entry name" value="Ankyrin_rpt-contain_sf"/>
</dbReference>
<dbReference type="SUPFAM" id="SSF48403">
    <property type="entry name" value="Ankyrin repeat"/>
    <property type="match status" value="1"/>
</dbReference>
<dbReference type="PANTHER" id="PTHR46082:SF11">
    <property type="entry name" value="AAA+ ATPASE DOMAIN-CONTAINING PROTEIN-RELATED"/>
    <property type="match status" value="1"/>
</dbReference>
<dbReference type="EMBL" id="KZ821651">
    <property type="protein sequence ID" value="PYH63636.1"/>
    <property type="molecule type" value="Genomic_DNA"/>
</dbReference>
<evidence type="ECO:0000313" key="2">
    <source>
        <dbReference type="Proteomes" id="UP000248405"/>
    </source>
</evidence>
<dbReference type="Gene3D" id="1.25.40.20">
    <property type="entry name" value="Ankyrin repeat-containing domain"/>
    <property type="match status" value="1"/>
</dbReference>
<dbReference type="AlphaFoldDB" id="A0A319ATI6"/>
<dbReference type="Gene3D" id="3.40.50.1580">
    <property type="entry name" value="Nucleoside phosphorylase domain"/>
    <property type="match status" value="1"/>
</dbReference>
<dbReference type="InterPro" id="IPR035994">
    <property type="entry name" value="Nucleoside_phosphorylase_sf"/>
</dbReference>
<name>A0A319ATI6_ASPVC</name>
<organism evidence="1 2">
    <name type="scientific">Aspergillus vadensis (strain CBS 113365 / IMI 142717 / IBT 24658)</name>
    <dbReference type="NCBI Taxonomy" id="1448311"/>
    <lineage>
        <taxon>Eukaryota</taxon>
        <taxon>Fungi</taxon>
        <taxon>Dikarya</taxon>
        <taxon>Ascomycota</taxon>
        <taxon>Pezizomycotina</taxon>
        <taxon>Eurotiomycetes</taxon>
        <taxon>Eurotiomycetidae</taxon>
        <taxon>Eurotiales</taxon>
        <taxon>Aspergillaceae</taxon>
        <taxon>Aspergillus</taxon>
        <taxon>Aspergillus subgen. Circumdati</taxon>
    </lineage>
</organism>